<gene>
    <name evidence="1" type="ORF">FYJ73_13985</name>
</gene>
<comment type="caution">
    <text evidence="1">The sequence shown here is derived from an EMBL/GenBank/DDBJ whole genome shotgun (WGS) entry which is preliminary data.</text>
</comment>
<name>A0A7K0KJW2_9BACT</name>
<dbReference type="Pfam" id="PF13366">
    <property type="entry name" value="PDDEXK_3"/>
    <property type="match status" value="1"/>
</dbReference>
<dbReference type="EMBL" id="VUNG01000050">
    <property type="protein sequence ID" value="MST85760.1"/>
    <property type="molecule type" value="Genomic_DNA"/>
</dbReference>
<proteinExistence type="predicted"/>
<reference evidence="1 2" key="1">
    <citation type="submission" date="2019-08" db="EMBL/GenBank/DDBJ databases">
        <title>In-depth cultivation of the pig gut microbiome towards novel bacterial diversity and tailored functional studies.</title>
        <authorList>
            <person name="Wylensek D."/>
            <person name="Hitch T.C.A."/>
            <person name="Clavel T."/>
        </authorList>
    </citation>
    <scope>NUCLEOTIDE SEQUENCE [LARGE SCALE GENOMIC DNA]</scope>
    <source>
        <strain evidence="1 2">LKV-178-WT-2A</strain>
    </source>
</reference>
<dbReference type="AlphaFoldDB" id="A0A7K0KJW2"/>
<dbReference type="NCBIfam" id="TIGR04256">
    <property type="entry name" value="GxxExxY"/>
    <property type="match status" value="1"/>
</dbReference>
<protein>
    <submittedName>
        <fullName evidence="1">GxxExxY protein</fullName>
    </submittedName>
</protein>
<dbReference type="InterPro" id="IPR026350">
    <property type="entry name" value="GxxExxY"/>
</dbReference>
<dbReference type="Proteomes" id="UP000438914">
    <property type="component" value="Unassembled WGS sequence"/>
</dbReference>
<accession>A0A7K0KJW2</accession>
<keyword evidence="2" id="KW-1185">Reference proteome</keyword>
<sequence>MDEEELKRKALEEKITKIIQCAYNVRGVLPKGFLEKVYKNALYLELREHNLNVTPEAPIDVYYKGVVVGEYRADMLVDNDVIIELKATQCLTRQDEVQIVNYLTALHIDTGLLINFGGDNLEIKRKYREYKKTK</sequence>
<organism evidence="1 2">
    <name type="scientific">Hallella mizrahii</name>
    <dbReference type="NCBI Taxonomy" id="2606637"/>
    <lineage>
        <taxon>Bacteria</taxon>
        <taxon>Pseudomonadati</taxon>
        <taxon>Bacteroidota</taxon>
        <taxon>Bacteroidia</taxon>
        <taxon>Bacteroidales</taxon>
        <taxon>Prevotellaceae</taxon>
        <taxon>Hallella</taxon>
    </lineage>
</organism>
<evidence type="ECO:0000313" key="1">
    <source>
        <dbReference type="EMBL" id="MST85760.1"/>
    </source>
</evidence>
<dbReference type="RefSeq" id="WP_154535359.1">
    <property type="nucleotide sequence ID" value="NZ_VUNG01000050.1"/>
</dbReference>
<evidence type="ECO:0000313" key="2">
    <source>
        <dbReference type="Proteomes" id="UP000438914"/>
    </source>
</evidence>